<evidence type="ECO:0000313" key="1">
    <source>
        <dbReference type="EMBL" id="KAB2572760.1"/>
    </source>
</evidence>
<dbReference type="OrthoDB" id="74360at2759"/>
<sequence>MGLETVERDCCHHTASPRTTLAVRTPTYILPLSYVCHPRSLDAYDALAGGVAAAADQLFLTLPSVIDAQLARDLFASFAAKKPDRYAALAAAGFPVVDSRDGSAVLMHNLIERAGGHYVDVGGTELLAEGGEGAGEGWGDGAGGLDGGGAAVWGWE</sequence>
<dbReference type="Proteomes" id="UP000325902">
    <property type="component" value="Unassembled WGS sequence"/>
</dbReference>
<reference evidence="1 2" key="1">
    <citation type="journal article" date="2019" name="Sci. Rep.">
        <title>A multi-omics analysis of the grapevine pathogen Lasiodiplodia theobromae reveals that temperature affects the expression of virulence- and pathogenicity-related genes.</title>
        <authorList>
            <person name="Felix C."/>
            <person name="Meneses R."/>
            <person name="Goncalves M.F.M."/>
            <person name="Tilleman L."/>
            <person name="Duarte A.S."/>
            <person name="Jorrin-Novo J.V."/>
            <person name="Van de Peer Y."/>
            <person name="Deforce D."/>
            <person name="Van Nieuwerburgh F."/>
            <person name="Esteves A.C."/>
            <person name="Alves A."/>
        </authorList>
    </citation>
    <scope>NUCLEOTIDE SEQUENCE [LARGE SCALE GENOMIC DNA]</scope>
    <source>
        <strain evidence="1 2">LA-SOL3</strain>
    </source>
</reference>
<dbReference type="EMBL" id="VCHE01000071">
    <property type="protein sequence ID" value="KAB2572760.1"/>
    <property type="molecule type" value="Genomic_DNA"/>
</dbReference>
<gene>
    <name evidence="1" type="ORF">DBV05_g8538</name>
</gene>
<evidence type="ECO:0000313" key="2">
    <source>
        <dbReference type="Proteomes" id="UP000325902"/>
    </source>
</evidence>
<name>A0A5N5D618_9PEZI</name>
<organism evidence="1 2">
    <name type="scientific">Lasiodiplodia theobromae</name>
    <dbReference type="NCBI Taxonomy" id="45133"/>
    <lineage>
        <taxon>Eukaryota</taxon>
        <taxon>Fungi</taxon>
        <taxon>Dikarya</taxon>
        <taxon>Ascomycota</taxon>
        <taxon>Pezizomycotina</taxon>
        <taxon>Dothideomycetes</taxon>
        <taxon>Dothideomycetes incertae sedis</taxon>
        <taxon>Botryosphaeriales</taxon>
        <taxon>Botryosphaeriaceae</taxon>
        <taxon>Lasiodiplodia</taxon>
    </lineage>
</organism>
<comment type="caution">
    <text evidence="1">The sequence shown here is derived from an EMBL/GenBank/DDBJ whole genome shotgun (WGS) entry which is preliminary data.</text>
</comment>
<accession>A0A5N5D618</accession>
<protein>
    <submittedName>
        <fullName evidence="1">Uncharacterized protein</fullName>
    </submittedName>
</protein>
<dbReference type="AlphaFoldDB" id="A0A5N5D618"/>
<keyword evidence="2" id="KW-1185">Reference proteome</keyword>
<proteinExistence type="predicted"/>